<keyword evidence="3" id="KW-1185">Reference proteome</keyword>
<dbReference type="PANTHER" id="PTHR38630:SF1">
    <property type="entry name" value="DEK_C DOMAIN-CONTAINING PROTEIN-RELATED"/>
    <property type="match status" value="1"/>
</dbReference>
<protein>
    <submittedName>
        <fullName evidence="2">Uncharacterized protein</fullName>
    </submittedName>
</protein>
<accession>A0AA36DST5</accession>
<organism evidence="2 3">
    <name type="scientific">Cylicocyclus nassatus</name>
    <name type="common">Nematode worm</name>
    <dbReference type="NCBI Taxonomy" id="53992"/>
    <lineage>
        <taxon>Eukaryota</taxon>
        <taxon>Metazoa</taxon>
        <taxon>Ecdysozoa</taxon>
        <taxon>Nematoda</taxon>
        <taxon>Chromadorea</taxon>
        <taxon>Rhabditida</taxon>
        <taxon>Rhabditina</taxon>
        <taxon>Rhabditomorpha</taxon>
        <taxon>Strongyloidea</taxon>
        <taxon>Strongylidae</taxon>
        <taxon>Cylicocyclus</taxon>
    </lineage>
</organism>
<dbReference type="PANTHER" id="PTHR38630">
    <property type="entry name" value="PROTEIN CBG12780"/>
    <property type="match status" value="1"/>
</dbReference>
<feature type="compositionally biased region" description="Basic and acidic residues" evidence="1">
    <location>
        <begin position="153"/>
        <end position="174"/>
    </location>
</feature>
<comment type="caution">
    <text evidence="2">The sequence shown here is derived from an EMBL/GenBank/DDBJ whole genome shotgun (WGS) entry which is preliminary data.</text>
</comment>
<evidence type="ECO:0000313" key="3">
    <source>
        <dbReference type="Proteomes" id="UP001176961"/>
    </source>
</evidence>
<feature type="region of interest" description="Disordered" evidence="1">
    <location>
        <begin position="106"/>
        <end position="208"/>
    </location>
</feature>
<evidence type="ECO:0000313" key="2">
    <source>
        <dbReference type="EMBL" id="CAJ0593173.1"/>
    </source>
</evidence>
<name>A0AA36DST5_CYLNA</name>
<feature type="compositionally biased region" description="Basic residues" evidence="1">
    <location>
        <begin position="142"/>
        <end position="152"/>
    </location>
</feature>
<reference evidence="2" key="1">
    <citation type="submission" date="2023-07" db="EMBL/GenBank/DDBJ databases">
        <authorList>
            <consortium name="CYATHOMIX"/>
        </authorList>
    </citation>
    <scope>NUCLEOTIDE SEQUENCE</scope>
    <source>
        <strain evidence="2">N/A</strain>
    </source>
</reference>
<dbReference type="AlphaFoldDB" id="A0AA36DST5"/>
<gene>
    <name evidence="2" type="ORF">CYNAS_LOCUS5156</name>
</gene>
<sequence length="437" mass="50171">MLGKNIGTKVDARFMSAQYKAYLSQGDKKKTDLVPARAPTKKLKGKAQKRAEMRRKGIFVQADSSEFDNTIMEKPSSRVRPYVLRAKNRKLRWKQHLQKIVGIPMSEESSASVSSSAGKSGEKSEKTLDASTTQSTIEESRKPKKKKPKKKKVLEVKEKQPQKVRFNEKDERTTRLPPTNWEGFIPSEKVRFNEKDERTTRLPPTNWEGFIPSEKVRFNEKDERTTRLPPTNWEGFIPSEKATSVSVKKQASRTTMLEDVFAPLEEDVDLTKILVDFNAENMADVGAGDKRFLKAANKILRTAYRDKAFEKTLTKAENDVLAKFFSGKIPYDAYVLHTLDTVLDKTIDYFRENKTKISPEVEEIIAKREALKAAMLETMLTVPRFLPSDWVKQFEVYQQEALRETSGINWARIVLFYPKYRTFEDGEADIFGNFTPA</sequence>
<evidence type="ECO:0000256" key="1">
    <source>
        <dbReference type="SAM" id="MobiDB-lite"/>
    </source>
</evidence>
<dbReference type="EMBL" id="CATQJL010000112">
    <property type="protein sequence ID" value="CAJ0593173.1"/>
    <property type="molecule type" value="Genomic_DNA"/>
</dbReference>
<proteinExistence type="predicted"/>
<feature type="compositionally biased region" description="Basic and acidic residues" evidence="1">
    <location>
        <begin position="188"/>
        <end position="200"/>
    </location>
</feature>
<dbReference type="Proteomes" id="UP001176961">
    <property type="component" value="Unassembled WGS sequence"/>
</dbReference>
<feature type="compositionally biased region" description="Low complexity" evidence="1">
    <location>
        <begin position="106"/>
        <end position="119"/>
    </location>
</feature>